<feature type="transmembrane region" description="Helical" evidence="10">
    <location>
        <begin position="76"/>
        <end position="102"/>
    </location>
</feature>
<evidence type="ECO:0000256" key="9">
    <source>
        <dbReference type="ARBA" id="ARBA00023201"/>
    </source>
</evidence>
<dbReference type="Proteomes" id="UP001431209">
    <property type="component" value="Unassembled WGS sequence"/>
</dbReference>
<keyword evidence="5 10" id="KW-1133">Transmembrane helix</keyword>
<feature type="transmembrane region" description="Helical" evidence="10">
    <location>
        <begin position="114"/>
        <end position="131"/>
    </location>
</feature>
<evidence type="ECO:0000256" key="5">
    <source>
        <dbReference type="ARBA" id="ARBA00022989"/>
    </source>
</evidence>
<evidence type="ECO:0000259" key="11">
    <source>
        <dbReference type="Pfam" id="PF00999"/>
    </source>
</evidence>
<evidence type="ECO:0000256" key="8">
    <source>
        <dbReference type="ARBA" id="ARBA00023136"/>
    </source>
</evidence>
<comment type="caution">
    <text evidence="12">The sequence shown here is derived from an EMBL/GenBank/DDBJ whole genome shotgun (WGS) entry which is preliminary data.</text>
</comment>
<dbReference type="EMBL" id="JAOPGA020000876">
    <property type="protein sequence ID" value="KAL0482600.1"/>
    <property type="molecule type" value="Genomic_DNA"/>
</dbReference>
<accession>A0AAW2YZG6</accession>
<reference evidence="12 13" key="1">
    <citation type="submission" date="2024-03" db="EMBL/GenBank/DDBJ databases">
        <title>The Acrasis kona genome and developmental transcriptomes reveal deep origins of eukaryotic multicellular pathways.</title>
        <authorList>
            <person name="Sheikh S."/>
            <person name="Fu C.-J."/>
            <person name="Brown M.W."/>
            <person name="Baldauf S.L."/>
        </authorList>
    </citation>
    <scope>NUCLEOTIDE SEQUENCE [LARGE SCALE GENOMIC DNA]</scope>
    <source>
        <strain evidence="12 13">ATCC MYA-3509</strain>
    </source>
</reference>
<dbReference type="GO" id="GO:0051453">
    <property type="term" value="P:regulation of intracellular pH"/>
    <property type="evidence" value="ECO:0007669"/>
    <property type="project" value="TreeGrafter"/>
</dbReference>
<evidence type="ECO:0000256" key="3">
    <source>
        <dbReference type="ARBA" id="ARBA00022475"/>
    </source>
</evidence>
<organism evidence="12 13">
    <name type="scientific">Acrasis kona</name>
    <dbReference type="NCBI Taxonomy" id="1008807"/>
    <lineage>
        <taxon>Eukaryota</taxon>
        <taxon>Discoba</taxon>
        <taxon>Heterolobosea</taxon>
        <taxon>Tetramitia</taxon>
        <taxon>Eutetramitia</taxon>
        <taxon>Acrasidae</taxon>
        <taxon>Acrasis</taxon>
    </lineage>
</organism>
<keyword evidence="6" id="KW-0915">Sodium</keyword>
<feature type="transmembrane region" description="Helical" evidence="10">
    <location>
        <begin position="50"/>
        <end position="70"/>
    </location>
</feature>
<keyword evidence="8 10" id="KW-0472">Membrane</keyword>
<evidence type="ECO:0000256" key="7">
    <source>
        <dbReference type="ARBA" id="ARBA00023065"/>
    </source>
</evidence>
<dbReference type="GO" id="GO:0098719">
    <property type="term" value="P:sodium ion import across plasma membrane"/>
    <property type="evidence" value="ECO:0007669"/>
    <property type="project" value="TreeGrafter"/>
</dbReference>
<dbReference type="InterPro" id="IPR006153">
    <property type="entry name" value="Cation/H_exchanger_TM"/>
</dbReference>
<protein>
    <submittedName>
        <fullName evidence="12">Sodium/hydrogen exchanger</fullName>
    </submittedName>
</protein>
<gene>
    <name evidence="12" type="ORF">AKO1_014309</name>
</gene>
<comment type="subcellular location">
    <subcellularLocation>
        <location evidence="1">Cell membrane</location>
        <topology evidence="1">Multi-pass membrane protein</topology>
    </subcellularLocation>
</comment>
<evidence type="ECO:0000256" key="2">
    <source>
        <dbReference type="ARBA" id="ARBA00022448"/>
    </source>
</evidence>
<evidence type="ECO:0000256" key="1">
    <source>
        <dbReference type="ARBA" id="ARBA00004651"/>
    </source>
</evidence>
<name>A0AAW2YZG6_9EUKA</name>
<keyword evidence="13" id="KW-1185">Reference proteome</keyword>
<dbReference type="Pfam" id="PF00999">
    <property type="entry name" value="Na_H_Exchanger"/>
    <property type="match status" value="1"/>
</dbReference>
<dbReference type="GO" id="GO:0005886">
    <property type="term" value="C:plasma membrane"/>
    <property type="evidence" value="ECO:0007669"/>
    <property type="project" value="UniProtKB-SubCell"/>
</dbReference>
<dbReference type="GO" id="GO:0015386">
    <property type="term" value="F:potassium:proton antiporter activity"/>
    <property type="evidence" value="ECO:0007669"/>
    <property type="project" value="TreeGrafter"/>
</dbReference>
<dbReference type="PANTHER" id="PTHR10110">
    <property type="entry name" value="SODIUM/HYDROGEN EXCHANGER"/>
    <property type="match status" value="1"/>
</dbReference>
<dbReference type="GO" id="GO:0015385">
    <property type="term" value="F:sodium:proton antiporter activity"/>
    <property type="evidence" value="ECO:0007669"/>
    <property type="project" value="InterPro"/>
</dbReference>
<keyword evidence="2" id="KW-0813">Transport</keyword>
<evidence type="ECO:0000313" key="13">
    <source>
        <dbReference type="Proteomes" id="UP001431209"/>
    </source>
</evidence>
<keyword evidence="4 10" id="KW-0812">Transmembrane</keyword>
<evidence type="ECO:0000256" key="6">
    <source>
        <dbReference type="ARBA" id="ARBA00023053"/>
    </source>
</evidence>
<feature type="transmembrane region" description="Helical" evidence="10">
    <location>
        <begin position="12"/>
        <end position="30"/>
    </location>
</feature>
<keyword evidence="3" id="KW-1003">Cell membrane</keyword>
<proteinExistence type="predicted"/>
<keyword evidence="9" id="KW-0739">Sodium transport</keyword>
<evidence type="ECO:0000256" key="10">
    <source>
        <dbReference type="SAM" id="Phobius"/>
    </source>
</evidence>
<dbReference type="InterPro" id="IPR018422">
    <property type="entry name" value="Cation/H_exchanger_CPA1"/>
</dbReference>
<evidence type="ECO:0000256" key="4">
    <source>
        <dbReference type="ARBA" id="ARBA00022692"/>
    </source>
</evidence>
<sequence>MEAICWPRLRPSLGIMTLFVCGIVMGRYTWHNLGDYSKLSTPQTFKSFAVIADAYVFLYLGLSVFGFSDIHQWKVGFISVALLLCLVARFLNIVPLTLLVNLWRKEKFNWRETVMLWFTGLRGAIAFALAIHTVGVTPNGNEILTTTLAIVMISVWVIGGLSFPMLRLLKLEPPQEEHHNQSNVASSILLVNKGPNIVHDQLSENGDINEQVVLGHPKVDTWMKRINKRFLVPFFRRAEDRDKTLRDSLFAGTIADDMVVMEANQTEFSEIKVVIDSKVGENRSRLRIEEYVDETQNDSTIDVELDQE</sequence>
<evidence type="ECO:0000313" key="12">
    <source>
        <dbReference type="EMBL" id="KAL0482600.1"/>
    </source>
</evidence>
<feature type="transmembrane region" description="Helical" evidence="10">
    <location>
        <begin position="143"/>
        <end position="163"/>
    </location>
</feature>
<dbReference type="PANTHER" id="PTHR10110:SF86">
    <property type="entry name" value="SODIUM_HYDROGEN EXCHANGER 7"/>
    <property type="match status" value="1"/>
</dbReference>
<keyword evidence="7" id="KW-0406">Ion transport</keyword>
<dbReference type="AlphaFoldDB" id="A0AAW2YZG6"/>
<feature type="domain" description="Cation/H+ exchanger transmembrane" evidence="11">
    <location>
        <begin position="14"/>
        <end position="167"/>
    </location>
</feature>